<accession>A0A4C1XMY3</accession>
<dbReference type="InterPro" id="IPR041426">
    <property type="entry name" value="Mos1_HTH"/>
</dbReference>
<dbReference type="Proteomes" id="UP000299102">
    <property type="component" value="Unassembled WGS sequence"/>
</dbReference>
<reference evidence="2 3" key="1">
    <citation type="journal article" date="2019" name="Commun. Biol.">
        <title>The bagworm genome reveals a unique fibroin gene that provides high tensile strength.</title>
        <authorList>
            <person name="Kono N."/>
            <person name="Nakamura H."/>
            <person name="Ohtoshi R."/>
            <person name="Tomita M."/>
            <person name="Numata K."/>
            <person name="Arakawa K."/>
        </authorList>
    </citation>
    <scope>NUCLEOTIDE SEQUENCE [LARGE SCALE GENOMIC DNA]</scope>
</reference>
<feature type="domain" description="Mos1 transposase HTH" evidence="1">
    <location>
        <begin position="113"/>
        <end position="148"/>
    </location>
</feature>
<organism evidence="2 3">
    <name type="scientific">Eumeta variegata</name>
    <name type="common">Bagworm moth</name>
    <name type="synonym">Eumeta japonica</name>
    <dbReference type="NCBI Taxonomy" id="151549"/>
    <lineage>
        <taxon>Eukaryota</taxon>
        <taxon>Metazoa</taxon>
        <taxon>Ecdysozoa</taxon>
        <taxon>Arthropoda</taxon>
        <taxon>Hexapoda</taxon>
        <taxon>Insecta</taxon>
        <taxon>Pterygota</taxon>
        <taxon>Neoptera</taxon>
        <taxon>Endopterygota</taxon>
        <taxon>Lepidoptera</taxon>
        <taxon>Glossata</taxon>
        <taxon>Ditrysia</taxon>
        <taxon>Tineoidea</taxon>
        <taxon>Psychidae</taxon>
        <taxon>Oiketicinae</taxon>
        <taxon>Eumeta</taxon>
    </lineage>
</organism>
<dbReference type="Pfam" id="PF17906">
    <property type="entry name" value="HTH_48"/>
    <property type="match status" value="1"/>
</dbReference>
<evidence type="ECO:0000259" key="1">
    <source>
        <dbReference type="Pfam" id="PF17906"/>
    </source>
</evidence>
<sequence length="195" mass="22075">MCGGKVGKGALENLMQTKLEGTLKKNLSTRNRQACIKILMDVSEVREACSDSRYGDTARAIDNAGRRPPAVTHIKLQRFRTARKLETRLEAVSAKEALFLKKKNEIVDDFVAQEGKNATQAARKKNCDVYESNAVPLRVVQNRFKRFQVSNFDVKDESRSGRPTTDRVDAILEKAQRDRHIHSYDIVEELGLPMK</sequence>
<evidence type="ECO:0000313" key="3">
    <source>
        <dbReference type="Proteomes" id="UP000299102"/>
    </source>
</evidence>
<dbReference type="EMBL" id="BGZK01000921">
    <property type="protein sequence ID" value="GBP65171.1"/>
    <property type="molecule type" value="Genomic_DNA"/>
</dbReference>
<name>A0A4C1XMY3_EUMVA</name>
<evidence type="ECO:0000313" key="2">
    <source>
        <dbReference type="EMBL" id="GBP65171.1"/>
    </source>
</evidence>
<proteinExistence type="predicted"/>
<protein>
    <recommendedName>
        <fullName evidence="1">Mos1 transposase HTH domain-containing protein</fullName>
    </recommendedName>
</protein>
<comment type="caution">
    <text evidence="2">The sequence shown here is derived from an EMBL/GenBank/DDBJ whole genome shotgun (WGS) entry which is preliminary data.</text>
</comment>
<gene>
    <name evidence="2" type="ORF">EVAR_48648_1</name>
</gene>
<dbReference type="OrthoDB" id="8056049at2759"/>
<keyword evidence="3" id="KW-1185">Reference proteome</keyword>
<dbReference type="AlphaFoldDB" id="A0A4C1XMY3"/>